<dbReference type="InterPro" id="IPR029063">
    <property type="entry name" value="SAM-dependent_MTases_sf"/>
</dbReference>
<dbReference type="OrthoDB" id="540004at2759"/>
<dbReference type="InterPro" id="IPR052356">
    <property type="entry name" value="Thiol_S-MT"/>
</dbReference>
<proteinExistence type="predicted"/>
<dbReference type="Pfam" id="PF13489">
    <property type="entry name" value="Methyltransf_23"/>
    <property type="match status" value="1"/>
</dbReference>
<comment type="caution">
    <text evidence="1">The sequence shown here is derived from an EMBL/GenBank/DDBJ whole genome shotgun (WGS) entry which is preliminary data.</text>
</comment>
<dbReference type="PANTHER" id="PTHR45036:SF1">
    <property type="entry name" value="METHYLTRANSFERASE LIKE 7A"/>
    <property type="match status" value="1"/>
</dbReference>
<protein>
    <recommendedName>
        <fullName evidence="3">Methyltransferase</fullName>
    </recommendedName>
</protein>
<sequence>MLWPVVKPWALMTISSCYLPVTVVKLIAAGDFSTLFSWQAFNDAWFGNFWVFMGPRSKAEAEKWVLPLLEGRIRAGSITTTKVNQPIEGVILEVGAGSGMWTQILANIIKASNTTSRKGTTRVFGVEPNPISAAALKRRVDEVGLEGTYEVVPVGIEDLEKETSLGPGSVDCIITVQCLCSIPEPEKNVALLYNYLKDGGRWYVYEHIKAEDGLVIPLFQRFTNYFWEYIMGSCHLCRSSLRTIANAGEWEHIDLARRSEEPSYAVIPHAVGTLTKAKK</sequence>
<dbReference type="SUPFAM" id="SSF53335">
    <property type="entry name" value="S-adenosyl-L-methionine-dependent methyltransferases"/>
    <property type="match status" value="1"/>
</dbReference>
<dbReference type="CDD" id="cd02440">
    <property type="entry name" value="AdoMet_MTases"/>
    <property type="match status" value="1"/>
</dbReference>
<gene>
    <name evidence="1" type="ORF">FSARC_12130</name>
</gene>
<dbReference type="PANTHER" id="PTHR45036">
    <property type="entry name" value="METHYLTRANSFERASE LIKE 7B"/>
    <property type="match status" value="1"/>
</dbReference>
<accession>A0A8H4TAS2</accession>
<organism evidence="1 2">
    <name type="scientific">Fusarium sarcochroum</name>
    <dbReference type="NCBI Taxonomy" id="1208366"/>
    <lineage>
        <taxon>Eukaryota</taxon>
        <taxon>Fungi</taxon>
        <taxon>Dikarya</taxon>
        <taxon>Ascomycota</taxon>
        <taxon>Pezizomycotina</taxon>
        <taxon>Sordariomycetes</taxon>
        <taxon>Hypocreomycetidae</taxon>
        <taxon>Hypocreales</taxon>
        <taxon>Nectriaceae</taxon>
        <taxon>Fusarium</taxon>
        <taxon>Fusarium lateritium species complex</taxon>
    </lineage>
</organism>
<reference evidence="1" key="1">
    <citation type="journal article" date="2020" name="BMC Genomics">
        <title>Correction to: Identification and distribution of gene clusters required for synthesis of sphingolipid metabolism inhibitors in diverse species of the filamentous fungus Fusarium.</title>
        <authorList>
            <person name="Kim H.S."/>
            <person name="Lohmar J.M."/>
            <person name="Busman M."/>
            <person name="Brown D.W."/>
            <person name="Naumann T.A."/>
            <person name="Divon H.H."/>
            <person name="Lysoe E."/>
            <person name="Uhlig S."/>
            <person name="Proctor R.H."/>
        </authorList>
    </citation>
    <scope>NUCLEOTIDE SEQUENCE</scope>
    <source>
        <strain evidence="1">NRRL 20472</strain>
    </source>
</reference>
<dbReference type="EMBL" id="JABEXW010000810">
    <property type="protein sequence ID" value="KAF4954517.1"/>
    <property type="molecule type" value="Genomic_DNA"/>
</dbReference>
<dbReference type="AlphaFoldDB" id="A0A8H4TAS2"/>
<evidence type="ECO:0000313" key="2">
    <source>
        <dbReference type="Proteomes" id="UP000622797"/>
    </source>
</evidence>
<dbReference type="Proteomes" id="UP000622797">
    <property type="component" value="Unassembled WGS sequence"/>
</dbReference>
<reference evidence="1" key="2">
    <citation type="submission" date="2020-05" db="EMBL/GenBank/DDBJ databases">
        <authorList>
            <person name="Kim H.-S."/>
            <person name="Proctor R.H."/>
            <person name="Brown D.W."/>
        </authorList>
    </citation>
    <scope>NUCLEOTIDE SEQUENCE</scope>
    <source>
        <strain evidence="1">NRRL 20472</strain>
    </source>
</reference>
<dbReference type="Gene3D" id="3.40.50.150">
    <property type="entry name" value="Vaccinia Virus protein VP39"/>
    <property type="match status" value="1"/>
</dbReference>
<evidence type="ECO:0000313" key="1">
    <source>
        <dbReference type="EMBL" id="KAF4954517.1"/>
    </source>
</evidence>
<keyword evidence="2" id="KW-1185">Reference proteome</keyword>
<name>A0A8H4TAS2_9HYPO</name>
<evidence type="ECO:0008006" key="3">
    <source>
        <dbReference type="Google" id="ProtNLM"/>
    </source>
</evidence>